<evidence type="ECO:0000256" key="2">
    <source>
        <dbReference type="ARBA" id="ARBA00023242"/>
    </source>
</evidence>
<dbReference type="InterPro" id="IPR050987">
    <property type="entry name" value="AtrR-like"/>
</dbReference>
<feature type="region of interest" description="Disordered" evidence="3">
    <location>
        <begin position="109"/>
        <end position="169"/>
    </location>
</feature>
<keyword evidence="1" id="KW-0479">Metal-binding</keyword>
<accession>A0ABR1U3E9</accession>
<dbReference type="Gene3D" id="4.10.240.10">
    <property type="entry name" value="Zn(2)-C6 fungal-type DNA-binding domain"/>
    <property type="match status" value="1"/>
</dbReference>
<evidence type="ECO:0000313" key="5">
    <source>
        <dbReference type="EMBL" id="KAK8052671.1"/>
    </source>
</evidence>
<sequence>MGREPPTKASRRQQNRLPVNQRRHKVAPENRKRVSTACNSCNVRRIKCTGERPCQPCRNSSRECQYPEASEKISVPRPEWEELVAKCAKLERCLEQAVPDATQRRQLLGSPFSVSTGSSPWESESARPSYRSDVVSPSDEPASSERGGSLSSPRAEHRVPSEEDSTARYLGPTSGSAFLGHVKEFMANLFTLGWSSSDCPSDTITLLDSVGRFQTRDPRPLRSRHEERPVDLPRKDELNGMVKELSQFLQDTHNDSYYGNLPWWDNKLDLDSLHALPGDAHECRQLAFLHATLAVVCVLGTSLPAQNNMTRGDAFFERARYLMGNPLDAAGWSLLNLPHLAMMAVYLIEVDRTDAAYIYVSLGMHIGVIHGAHQGRVQDEREKRSFWTLYHLDRWLCLMLGRPPTLLDESIDLAPPVDAHGLPKSLGLVAHVKLAKIAGHIIRKSSSGDHDDILTDSSYVDTTLKMLQKWSATLPAELRLSSHHSGIDRAACELRMKHNQLVIITTRATLLDVLRRALAARTEHRTWHWHTSPQYSHVWQCLDAARENLRLARWILETSSSPRTSLAPVFHNLFDAAVIVLLHELLAGPSDTNQSDNITFALDCFDAQAKNSDRVLSNDYARVLRDLKTLVQRMLHPGLGSVNPGRVAAAAPTAAVRGHPFSKRNTSISQDPSPAIYDVGFILNPEIPPETPAPAPAHPSVNPSSHALFTELSSWISNDEHHVYDNYPTY</sequence>
<dbReference type="InterPro" id="IPR007219">
    <property type="entry name" value="XnlR_reg_dom"/>
</dbReference>
<proteinExistence type="predicted"/>
<keyword evidence="6" id="KW-1185">Reference proteome</keyword>
<comment type="caution">
    <text evidence="5">The sequence shown here is derived from an EMBL/GenBank/DDBJ whole genome shotgun (WGS) entry which is preliminary data.</text>
</comment>
<dbReference type="PANTHER" id="PTHR46910:SF39">
    <property type="entry name" value="ZN(II)2CYS6 TRANSCRIPTION FACTOR (EUROFUNG)"/>
    <property type="match status" value="1"/>
</dbReference>
<dbReference type="PROSITE" id="PS50048">
    <property type="entry name" value="ZN2_CY6_FUNGAL_2"/>
    <property type="match status" value="1"/>
</dbReference>
<dbReference type="InterPro" id="IPR036864">
    <property type="entry name" value="Zn2-C6_fun-type_DNA-bd_sf"/>
</dbReference>
<feature type="region of interest" description="Disordered" evidence="3">
    <location>
        <begin position="1"/>
        <end position="31"/>
    </location>
</feature>
<protein>
    <recommendedName>
        <fullName evidence="4">Zn(2)-C6 fungal-type domain-containing protein</fullName>
    </recommendedName>
</protein>
<evidence type="ECO:0000313" key="6">
    <source>
        <dbReference type="Proteomes" id="UP001446871"/>
    </source>
</evidence>
<dbReference type="PANTHER" id="PTHR46910">
    <property type="entry name" value="TRANSCRIPTION FACTOR PDR1"/>
    <property type="match status" value="1"/>
</dbReference>
<dbReference type="SUPFAM" id="SSF57701">
    <property type="entry name" value="Zn2/Cys6 DNA-binding domain"/>
    <property type="match status" value="1"/>
</dbReference>
<dbReference type="InterPro" id="IPR001138">
    <property type="entry name" value="Zn2Cys6_DnaBD"/>
</dbReference>
<dbReference type="Proteomes" id="UP001446871">
    <property type="component" value="Unassembled WGS sequence"/>
</dbReference>
<evidence type="ECO:0000256" key="1">
    <source>
        <dbReference type="ARBA" id="ARBA00022723"/>
    </source>
</evidence>
<name>A0ABR1U3E9_9PEZI</name>
<dbReference type="SMART" id="SM00906">
    <property type="entry name" value="Fungal_trans"/>
    <property type="match status" value="1"/>
</dbReference>
<feature type="domain" description="Zn(2)-C6 fungal-type" evidence="4">
    <location>
        <begin position="37"/>
        <end position="66"/>
    </location>
</feature>
<feature type="compositionally biased region" description="Polar residues" evidence="3">
    <location>
        <begin position="112"/>
        <end position="122"/>
    </location>
</feature>
<reference evidence="5 6" key="1">
    <citation type="submission" date="2023-01" db="EMBL/GenBank/DDBJ databases">
        <title>Analysis of 21 Apiospora genomes using comparative genomics revels a genus with tremendous synthesis potential of carbohydrate active enzymes and secondary metabolites.</title>
        <authorList>
            <person name="Sorensen T."/>
        </authorList>
    </citation>
    <scope>NUCLEOTIDE SEQUENCE [LARGE SCALE GENOMIC DNA]</scope>
    <source>
        <strain evidence="5 6">CBS 83171</strain>
    </source>
</reference>
<dbReference type="CDD" id="cd12148">
    <property type="entry name" value="fungal_TF_MHR"/>
    <property type="match status" value="1"/>
</dbReference>
<dbReference type="Pfam" id="PF04082">
    <property type="entry name" value="Fungal_trans"/>
    <property type="match status" value="1"/>
</dbReference>
<organism evidence="5 6">
    <name type="scientific">Apiospora saccharicola</name>
    <dbReference type="NCBI Taxonomy" id="335842"/>
    <lineage>
        <taxon>Eukaryota</taxon>
        <taxon>Fungi</taxon>
        <taxon>Dikarya</taxon>
        <taxon>Ascomycota</taxon>
        <taxon>Pezizomycotina</taxon>
        <taxon>Sordariomycetes</taxon>
        <taxon>Xylariomycetidae</taxon>
        <taxon>Amphisphaeriales</taxon>
        <taxon>Apiosporaceae</taxon>
        <taxon>Apiospora</taxon>
    </lineage>
</organism>
<dbReference type="CDD" id="cd00067">
    <property type="entry name" value="GAL4"/>
    <property type="match status" value="1"/>
</dbReference>
<evidence type="ECO:0000259" key="4">
    <source>
        <dbReference type="PROSITE" id="PS50048"/>
    </source>
</evidence>
<gene>
    <name evidence="5" type="ORF">PG996_011972</name>
</gene>
<dbReference type="Pfam" id="PF00172">
    <property type="entry name" value="Zn_clus"/>
    <property type="match status" value="1"/>
</dbReference>
<dbReference type="SMART" id="SM00066">
    <property type="entry name" value="GAL4"/>
    <property type="match status" value="1"/>
</dbReference>
<keyword evidence="2" id="KW-0539">Nucleus</keyword>
<evidence type="ECO:0000256" key="3">
    <source>
        <dbReference type="SAM" id="MobiDB-lite"/>
    </source>
</evidence>
<dbReference type="EMBL" id="JAQQWM010000008">
    <property type="protein sequence ID" value="KAK8052671.1"/>
    <property type="molecule type" value="Genomic_DNA"/>
</dbReference>